<dbReference type="GO" id="GO:0016787">
    <property type="term" value="F:hydrolase activity"/>
    <property type="evidence" value="ECO:0007669"/>
    <property type="project" value="UniProtKB-KW"/>
</dbReference>
<evidence type="ECO:0000256" key="2">
    <source>
        <dbReference type="SAM" id="Coils"/>
    </source>
</evidence>
<feature type="coiled-coil region" evidence="2">
    <location>
        <begin position="1239"/>
        <end position="1273"/>
    </location>
</feature>
<proteinExistence type="inferred from homology"/>
<evidence type="ECO:0000256" key="3">
    <source>
        <dbReference type="SAM" id="MobiDB-lite"/>
    </source>
</evidence>
<keyword evidence="1" id="KW-0378">Hydrolase</keyword>
<reference evidence="6 7" key="1">
    <citation type="journal article" date="2015" name="Genome Biol. Evol.">
        <title>Comparative Genomics of a Bacterivorous Green Alga Reveals Evolutionary Causalities and Consequences of Phago-Mixotrophic Mode of Nutrition.</title>
        <authorList>
            <person name="Burns J.A."/>
            <person name="Paasch A."/>
            <person name="Narechania A."/>
            <person name="Kim E."/>
        </authorList>
    </citation>
    <scope>NUCLEOTIDE SEQUENCE [LARGE SCALE GENOMIC DNA]</scope>
    <source>
        <strain evidence="6 7">PLY_AMNH</strain>
    </source>
</reference>
<dbReference type="PANTHER" id="PTHR10476">
    <property type="entry name" value="CHARGED MULTIVESICULAR BODY PROTEIN"/>
    <property type="match status" value="1"/>
</dbReference>
<keyword evidence="7" id="KW-1185">Reference proteome</keyword>
<dbReference type="Proteomes" id="UP001190700">
    <property type="component" value="Unassembled WGS sequence"/>
</dbReference>
<dbReference type="GO" id="GO:0006281">
    <property type="term" value="P:DNA repair"/>
    <property type="evidence" value="ECO:0007669"/>
    <property type="project" value="UniProtKB-KW"/>
</dbReference>
<feature type="domain" description="DNA helicase Pif1-like DEAD-box helicase" evidence="4">
    <location>
        <begin position="720"/>
        <end position="878"/>
    </location>
</feature>
<feature type="region of interest" description="Disordered" evidence="3">
    <location>
        <begin position="1405"/>
        <end position="1432"/>
    </location>
</feature>
<dbReference type="SUPFAM" id="SSF52540">
    <property type="entry name" value="P-loop containing nucleoside triphosphate hydrolases"/>
    <property type="match status" value="2"/>
</dbReference>
<gene>
    <name evidence="6" type="ORF">CYMTET_20172</name>
</gene>
<dbReference type="Pfam" id="PF03357">
    <property type="entry name" value="Snf7"/>
    <property type="match status" value="1"/>
</dbReference>
<dbReference type="InterPro" id="IPR010285">
    <property type="entry name" value="DNA_helicase_pif1-like_DEAD"/>
</dbReference>
<keyword evidence="1" id="KW-0233">DNA recombination</keyword>
<dbReference type="GO" id="GO:0000723">
    <property type="term" value="P:telomere maintenance"/>
    <property type="evidence" value="ECO:0007669"/>
    <property type="project" value="InterPro"/>
</dbReference>
<dbReference type="InterPro" id="IPR025476">
    <property type="entry name" value="Helitron_helicase-like"/>
</dbReference>
<keyword evidence="1" id="KW-0547">Nucleotide-binding</keyword>
<dbReference type="EMBL" id="LGRX02009710">
    <property type="protein sequence ID" value="KAK3271482.1"/>
    <property type="molecule type" value="Genomic_DNA"/>
</dbReference>
<keyword evidence="2" id="KW-0175">Coiled coil</keyword>
<comment type="similarity">
    <text evidence="1">Belongs to the helicase family.</text>
</comment>
<comment type="caution">
    <text evidence="6">The sequence shown here is derived from an EMBL/GenBank/DDBJ whole genome shotgun (WGS) entry which is preliminary data.</text>
</comment>
<keyword evidence="1" id="KW-0227">DNA damage</keyword>
<feature type="domain" description="Helitron helicase-like" evidence="5">
    <location>
        <begin position="9"/>
        <end position="152"/>
    </location>
</feature>
<dbReference type="Pfam" id="PF05970">
    <property type="entry name" value="PIF1"/>
    <property type="match status" value="1"/>
</dbReference>
<evidence type="ECO:0000259" key="4">
    <source>
        <dbReference type="Pfam" id="PF05970"/>
    </source>
</evidence>
<dbReference type="EC" id="5.6.2.3" evidence="1"/>
<comment type="cofactor">
    <cofactor evidence="1">
        <name>Mg(2+)</name>
        <dbReference type="ChEBI" id="CHEBI:18420"/>
    </cofactor>
</comment>
<keyword evidence="1" id="KW-0347">Helicase</keyword>
<dbReference type="Gene3D" id="6.10.140.1230">
    <property type="match status" value="1"/>
</dbReference>
<dbReference type="GO" id="GO:0043139">
    <property type="term" value="F:5'-3' DNA helicase activity"/>
    <property type="evidence" value="ECO:0007669"/>
    <property type="project" value="UniProtKB-EC"/>
</dbReference>
<name>A0AAE0G526_9CHLO</name>
<dbReference type="GO" id="GO:0005524">
    <property type="term" value="F:ATP binding"/>
    <property type="evidence" value="ECO:0007669"/>
    <property type="project" value="UniProtKB-KW"/>
</dbReference>
<feature type="compositionally biased region" description="Low complexity" evidence="3">
    <location>
        <begin position="1407"/>
        <end position="1424"/>
    </location>
</feature>
<protein>
    <recommendedName>
        <fullName evidence="1">ATP-dependent DNA helicase</fullName>
        <ecNumber evidence="1">5.6.2.3</ecNumber>
    </recommendedName>
</protein>
<evidence type="ECO:0000313" key="6">
    <source>
        <dbReference type="EMBL" id="KAK3271482.1"/>
    </source>
</evidence>
<dbReference type="InterPro" id="IPR027417">
    <property type="entry name" value="P-loop_NTPase"/>
</dbReference>
<dbReference type="GO" id="GO:0007034">
    <property type="term" value="P:vacuolar transport"/>
    <property type="evidence" value="ECO:0007669"/>
    <property type="project" value="InterPro"/>
</dbReference>
<dbReference type="InterPro" id="IPR005024">
    <property type="entry name" value="Snf7_fam"/>
</dbReference>
<keyword evidence="1" id="KW-0067">ATP-binding</keyword>
<dbReference type="CDD" id="cd18809">
    <property type="entry name" value="SF1_C_RecD"/>
    <property type="match status" value="1"/>
</dbReference>
<evidence type="ECO:0000313" key="7">
    <source>
        <dbReference type="Proteomes" id="UP001190700"/>
    </source>
</evidence>
<dbReference type="Pfam" id="PF14214">
    <property type="entry name" value="Helitron_like_N"/>
    <property type="match status" value="1"/>
</dbReference>
<dbReference type="Gene3D" id="3.40.50.300">
    <property type="entry name" value="P-loop containing nucleotide triphosphate hydrolases"/>
    <property type="match status" value="1"/>
</dbReference>
<evidence type="ECO:0000256" key="1">
    <source>
        <dbReference type="RuleBase" id="RU363044"/>
    </source>
</evidence>
<comment type="catalytic activity">
    <reaction evidence="1">
        <text>ATP + H2O = ADP + phosphate + H(+)</text>
        <dbReference type="Rhea" id="RHEA:13065"/>
        <dbReference type="ChEBI" id="CHEBI:15377"/>
        <dbReference type="ChEBI" id="CHEBI:15378"/>
        <dbReference type="ChEBI" id="CHEBI:30616"/>
        <dbReference type="ChEBI" id="CHEBI:43474"/>
        <dbReference type="ChEBI" id="CHEBI:456216"/>
        <dbReference type="EC" id="5.6.2.3"/>
    </reaction>
</comment>
<keyword evidence="1" id="KW-0234">DNA repair</keyword>
<accession>A0AAE0G526</accession>
<dbReference type="GO" id="GO:0006310">
    <property type="term" value="P:DNA recombination"/>
    <property type="evidence" value="ECO:0007669"/>
    <property type="project" value="UniProtKB-KW"/>
</dbReference>
<evidence type="ECO:0000259" key="5">
    <source>
        <dbReference type="Pfam" id="PF14214"/>
    </source>
</evidence>
<sequence length="1443" mass="162384">MTVGQLRAMSKKNKEVVFSNLTKFGASLRNTPGFYGKRRKELMAMTDRVGDMNVFATNSHADTFCPYLHRFIKRHVGIEDGSERDPEAPDLSESQRHSRRVENVKHFPHLVAQFFHYKIELFIEHICRGTLGVQAYWVRYEWQSRGSTHAHYFLWLEGAPDLEFLDKMVHDTVFEKYGNTEVDLSEAEMEEIADILNTKSSLVMRQEESVEGVDDDMAREMRDACEWWGHRCSRLNEAWCDVENRPVINTPYHPSTRMHTPMMCASCEAVGTSLSEEILMDRVALKNKVNRHTACNPNYCLRRDKNGTWFCRLYFPPKPEVPNIVHFRCKAVSGGIRWELYLPMNDPLMNTVNVEQAASQRANVDFKPLIDHFSAIEYATKYATKAEKGSVDFDSLLARTMDDTSRAPETVFDDADNAKRLFARFLIQQIGGRNWSSQEVAHVNMGIRTVIASHDFVHVSFGTKYAKVREDINKDTAPDERATEDSKWDIYLKRLETVLANGVAGGLPVAEVVEEISSDSFAAFYRKWRHCSAGRKGGRVLIKRERPTVLLVSPRLPSYFCNAAGDARRPDYCKFQLMTHMPFLDGEAFEQYVYTVHDGDFEAAYESFVSDPEAATGMVGVTAPRCCRDDFTDIPFEEDGEKIPYEVPHNFDDAHVVYQVNPHFKEFTSRDDGDATATIDWAARSREIDTQEQIESADRWQRRQAVDAVRPEAARVDITQLNQGQSFVLRAVLEHANLQVTEGTRAKPFLAIVNGTAGSGKTWLIRALKQELGDACEVLAPTGVAADNIGGATYHSKIPVPRAKVDREDIHVSGPRLKQFVADFVGKKWIIIDEMSMLGRRSLGHIDELLKQLMGNDEWFGGMNIILVGDHGQLPPVNDCRVFDEAGVRYRGRHLQKAPKWALRGVEAYGHMHAEGHVFFLEKVERIDTVGLDDVGIEQCEWFRAFQLRVRDGVATHADYNRLKALMFANGATEATINHDSDVYRLVTTRAARDEKNAEALKRHINCGAPFINIQSLNSSKVAEEADEEDMRLPHDLPMCIGARMMITWNLCIAHNLVNGTVGLVHDIICNAQGLAVAVLLLVKKRTPSQDGYSGPSFLERVEGVDMDKYAVVAIGRKVSQIYDGGAMHERQQFPLMLAWAVTIHKAQGLTLNRVVIDADTNIESIAFANDDNSEHDELRPQHPPLSAPPFVPLGHCVVAAFGSGIALALVERCRVDSALMDWLFGKKKTPQELLRENKRMLDKSIREMDREKNALQQQEKKLVAEIKKTAKTGQMGAVKVMAKDLIRTKHSITKFNGLKSQLQSVSLRIQTLKSTQAMADAMKGVTKAMGTMNRQLNLPALQKIMMEFEKQNERMDMTTEVMGDAIDDAFEGEDEEEETEELVQQVLSEIGLDLDGQLVAPPASTVAIAQPEQPVPAAAEPVPEGGGIDTDLQARLDQLRRS</sequence>
<organism evidence="6 7">
    <name type="scientific">Cymbomonas tetramitiformis</name>
    <dbReference type="NCBI Taxonomy" id="36881"/>
    <lineage>
        <taxon>Eukaryota</taxon>
        <taxon>Viridiplantae</taxon>
        <taxon>Chlorophyta</taxon>
        <taxon>Pyramimonadophyceae</taxon>
        <taxon>Pyramimonadales</taxon>
        <taxon>Pyramimonadaceae</taxon>
        <taxon>Cymbomonas</taxon>
    </lineage>
</organism>